<proteinExistence type="predicted"/>
<sequence length="339" mass="36496">MDHTTSGAPAPDGPAPDAPTAAWRARVPARRQATPVADEGPDFAREFRLALAERRSSLRGLSLSLQHRDVHVSTPALAAWRAGRSAPAGPEGLRAARALEDVLELPRGQLSRWVDPSGDARRTPAPRPGVTARTRGTSSSARGGQTLLTASEQRARTALGFQRSSLLTERTVEVEVEIDGLGRQRHVTQRTEWVAREDGVDAFPSVLVVPTPVRGRSRVEPVSGCRLGPSYVDLAEGVFATALVLAAPLRVGETVTTVHRTHLPEDAAPDGVHEHRVLHPVERVAVRVRFDPACAPSTWQGHSRTDEQERAGEVVPVDGVAQVARDDFGPGAVGLRWSW</sequence>
<organism evidence="2 3">
    <name type="scientific">Nocardioides jishulii</name>
    <dbReference type="NCBI Taxonomy" id="2575440"/>
    <lineage>
        <taxon>Bacteria</taxon>
        <taxon>Bacillati</taxon>
        <taxon>Actinomycetota</taxon>
        <taxon>Actinomycetes</taxon>
        <taxon>Propionibacteriales</taxon>
        <taxon>Nocardioidaceae</taxon>
        <taxon>Nocardioides</taxon>
    </lineage>
</organism>
<dbReference type="AlphaFoldDB" id="A0A4U2YTL2"/>
<comment type="caution">
    <text evidence="2">The sequence shown here is derived from an EMBL/GenBank/DDBJ whole genome shotgun (WGS) entry which is preliminary data.</text>
</comment>
<evidence type="ECO:0000313" key="2">
    <source>
        <dbReference type="EMBL" id="TKI64002.1"/>
    </source>
</evidence>
<keyword evidence="3" id="KW-1185">Reference proteome</keyword>
<reference evidence="2 3" key="1">
    <citation type="submission" date="2019-04" db="EMBL/GenBank/DDBJ databases">
        <authorList>
            <person name="Dong K."/>
        </authorList>
    </citation>
    <scope>NUCLEOTIDE SEQUENCE [LARGE SCALE GENOMIC DNA]</scope>
    <source>
        <strain evidence="3">dk3543</strain>
    </source>
</reference>
<feature type="compositionally biased region" description="Polar residues" evidence="1">
    <location>
        <begin position="134"/>
        <end position="149"/>
    </location>
</feature>
<name>A0A4U2YTL2_9ACTN</name>
<evidence type="ECO:0000256" key="1">
    <source>
        <dbReference type="SAM" id="MobiDB-lite"/>
    </source>
</evidence>
<protein>
    <submittedName>
        <fullName evidence="2">Uncharacterized protein</fullName>
    </submittedName>
</protein>
<accession>A0A4U2YTL2</accession>
<dbReference type="RefSeq" id="WP_137064466.1">
    <property type="nucleotide sequence ID" value="NZ_CP040748.1"/>
</dbReference>
<dbReference type="OrthoDB" id="3690688at2"/>
<dbReference type="Proteomes" id="UP000307808">
    <property type="component" value="Unassembled WGS sequence"/>
</dbReference>
<feature type="region of interest" description="Disordered" evidence="1">
    <location>
        <begin position="1"/>
        <end position="36"/>
    </location>
</feature>
<gene>
    <name evidence="2" type="ORF">FC770_02140</name>
</gene>
<feature type="region of interest" description="Disordered" evidence="1">
    <location>
        <begin position="113"/>
        <end position="149"/>
    </location>
</feature>
<evidence type="ECO:0000313" key="3">
    <source>
        <dbReference type="Proteomes" id="UP000307808"/>
    </source>
</evidence>
<dbReference type="EMBL" id="SZPY01000001">
    <property type="protein sequence ID" value="TKI64002.1"/>
    <property type="molecule type" value="Genomic_DNA"/>
</dbReference>